<keyword evidence="2" id="KW-1185">Reference proteome</keyword>
<dbReference type="GO" id="GO:0005777">
    <property type="term" value="C:peroxisome"/>
    <property type="evidence" value="ECO:0007669"/>
    <property type="project" value="InterPro"/>
</dbReference>
<gene>
    <name evidence="1" type="ORF">F0562_006181</name>
</gene>
<dbReference type="OrthoDB" id="549353at2759"/>
<dbReference type="GO" id="GO:0010468">
    <property type="term" value="P:regulation of gene expression"/>
    <property type="evidence" value="ECO:0007669"/>
    <property type="project" value="InterPro"/>
</dbReference>
<dbReference type="EMBL" id="CM018043">
    <property type="protein sequence ID" value="KAA8531466.1"/>
    <property type="molecule type" value="Genomic_DNA"/>
</dbReference>
<sequence>MENCQVPKGCEPYSIVQNISFALIKMNYCGPVSISAYGDDDEEILDLKRQICIIEFGNFRSEFGLSTRRSQLLVPLIICDDGTVVLAMSSCTRKIQYYEADCSGLKRADRSSGIEIIGDGNLDLSGLGKSAEINAGTGPLRCLVLLLL</sequence>
<evidence type="ECO:0000313" key="2">
    <source>
        <dbReference type="Proteomes" id="UP000325577"/>
    </source>
</evidence>
<reference evidence="1 2" key="1">
    <citation type="submission" date="2019-09" db="EMBL/GenBank/DDBJ databases">
        <title>A chromosome-level genome assembly of the Chinese tupelo Nyssa sinensis.</title>
        <authorList>
            <person name="Yang X."/>
            <person name="Kang M."/>
            <person name="Yang Y."/>
            <person name="Xiong H."/>
            <person name="Wang M."/>
            <person name="Zhang Z."/>
            <person name="Wang Z."/>
            <person name="Wu H."/>
            <person name="Ma T."/>
            <person name="Liu J."/>
            <person name="Xi Z."/>
        </authorList>
    </citation>
    <scope>NUCLEOTIDE SEQUENCE [LARGE SCALE GENOMIC DNA]</scope>
    <source>
        <strain evidence="1">J267</strain>
        <tissue evidence="1">Leaf</tissue>
    </source>
</reference>
<protein>
    <submittedName>
        <fullName evidence="1">Uncharacterized protein</fullName>
    </submittedName>
</protein>
<dbReference type="Proteomes" id="UP000325577">
    <property type="component" value="Linkage Group LG2"/>
</dbReference>
<dbReference type="PANTHER" id="PTHR14379">
    <property type="entry name" value="LIMKAIN B LKAP"/>
    <property type="match status" value="1"/>
</dbReference>
<proteinExistence type="predicted"/>
<accession>A0A5J5AP22</accession>
<name>A0A5J5AP22_9ASTE</name>
<dbReference type="PANTHER" id="PTHR14379:SF7">
    <property type="entry name" value="ENDONUCLEASE OR GLYCOSYL HYDROLASE-RELATED"/>
    <property type="match status" value="1"/>
</dbReference>
<dbReference type="InterPro" id="IPR024768">
    <property type="entry name" value="Marf1"/>
</dbReference>
<evidence type="ECO:0000313" key="1">
    <source>
        <dbReference type="EMBL" id="KAA8531466.1"/>
    </source>
</evidence>
<dbReference type="AlphaFoldDB" id="A0A5J5AP22"/>
<organism evidence="1 2">
    <name type="scientific">Nyssa sinensis</name>
    <dbReference type="NCBI Taxonomy" id="561372"/>
    <lineage>
        <taxon>Eukaryota</taxon>
        <taxon>Viridiplantae</taxon>
        <taxon>Streptophyta</taxon>
        <taxon>Embryophyta</taxon>
        <taxon>Tracheophyta</taxon>
        <taxon>Spermatophyta</taxon>
        <taxon>Magnoliopsida</taxon>
        <taxon>eudicotyledons</taxon>
        <taxon>Gunneridae</taxon>
        <taxon>Pentapetalae</taxon>
        <taxon>asterids</taxon>
        <taxon>Cornales</taxon>
        <taxon>Nyssaceae</taxon>
        <taxon>Nyssa</taxon>
    </lineage>
</organism>